<sequence length="295" mass="32517">MSSLFDPKHVRRAFSRAASSYHAAAVLQQEVGKRLLESLDYLEDRQPQVVLDVGSGPAHATAAMKKRWPKTQVIALDLALPMLAEAKKQAGWWRPFARVCADARALPLADNSVDVIFSNLCLQWVEDLPAVFAGFRRVLKPGGLLVCSTFGPDTLIELREAFAQADDTAHVSHFTPIAQFGDALMMAGFRDPVLDRDLFTLTYDELPALMRELKAIGATNAMHSRRHTLTGRGRFAAARAAYEPLRRTDGKLPSSWEVIYAHAWAPEPGAPIREHGHDVAAVPVSAIPIRRKPQA</sequence>
<comment type="pathway">
    <text evidence="2 8">Cofactor biosynthesis; biotin biosynthesis.</text>
</comment>
<dbReference type="InterPro" id="IPR050602">
    <property type="entry name" value="Malonyl-ACP_OMT"/>
</dbReference>
<dbReference type="Proteomes" id="UP000050836">
    <property type="component" value="Unassembled WGS sequence"/>
</dbReference>
<keyword evidence="7 8" id="KW-0093">Biotin biosynthesis</keyword>
<comment type="similarity">
    <text evidence="8">Belongs to the methyltransferase superfamily.</text>
</comment>
<comment type="catalytic activity">
    <reaction evidence="1 8">
        <text>malonyl-[ACP] + S-adenosyl-L-methionine = malonyl-[ACP] methyl ester + S-adenosyl-L-homocysteine</text>
        <dbReference type="Rhea" id="RHEA:17105"/>
        <dbReference type="Rhea" id="RHEA-COMP:9623"/>
        <dbReference type="Rhea" id="RHEA-COMP:9954"/>
        <dbReference type="ChEBI" id="CHEBI:57856"/>
        <dbReference type="ChEBI" id="CHEBI:59789"/>
        <dbReference type="ChEBI" id="CHEBI:78449"/>
        <dbReference type="ChEBI" id="CHEBI:78845"/>
        <dbReference type="EC" id="2.1.1.197"/>
    </reaction>
</comment>
<evidence type="ECO:0000256" key="6">
    <source>
        <dbReference type="ARBA" id="ARBA00022691"/>
    </source>
</evidence>
<evidence type="ECO:0000256" key="7">
    <source>
        <dbReference type="ARBA" id="ARBA00022756"/>
    </source>
</evidence>
<dbReference type="Pfam" id="PF08241">
    <property type="entry name" value="Methyltransf_11"/>
    <property type="match status" value="1"/>
</dbReference>
<keyword evidence="11" id="KW-1185">Reference proteome</keyword>
<dbReference type="PANTHER" id="PTHR13090">
    <property type="entry name" value="ARGININE-HYDROXYLASE NDUFAF5, MITOCHONDRIAL"/>
    <property type="match status" value="1"/>
</dbReference>
<dbReference type="EMBL" id="LLXS01000034">
    <property type="protein sequence ID" value="KRG40504.1"/>
    <property type="molecule type" value="Genomic_DNA"/>
</dbReference>
<gene>
    <name evidence="8" type="primary">bioC</name>
    <name evidence="10" type="ORF">ARC78_01170</name>
</gene>
<keyword evidence="6 8" id="KW-0949">S-adenosyl-L-methionine</keyword>
<keyword evidence="5 8" id="KW-0808">Transferase</keyword>
<comment type="function">
    <text evidence="8">Converts the free carboxyl group of a malonyl-thioester to its methyl ester by transfer of a methyl group from S-adenosyl-L-methionine (SAM). It allows to synthesize pimeloyl-ACP via the fatty acid synthetic pathway.</text>
</comment>
<dbReference type="CDD" id="cd02440">
    <property type="entry name" value="AdoMet_MTases"/>
    <property type="match status" value="1"/>
</dbReference>
<dbReference type="SUPFAM" id="SSF53335">
    <property type="entry name" value="S-adenosyl-L-methionine-dependent methyltransferases"/>
    <property type="match status" value="1"/>
</dbReference>
<evidence type="ECO:0000256" key="8">
    <source>
        <dbReference type="HAMAP-Rule" id="MF_00835"/>
    </source>
</evidence>
<name>A0A0R0AI68_9GAMM</name>
<organism evidence="10 11">
    <name type="scientific">Stenotrophomonas pictorum JCM 9942</name>
    <dbReference type="NCBI Taxonomy" id="1236960"/>
    <lineage>
        <taxon>Bacteria</taxon>
        <taxon>Pseudomonadati</taxon>
        <taxon>Pseudomonadota</taxon>
        <taxon>Gammaproteobacteria</taxon>
        <taxon>Lysobacterales</taxon>
        <taxon>Lysobacteraceae</taxon>
        <taxon>Stenotrophomonas</taxon>
    </lineage>
</organism>
<dbReference type="GO" id="GO:0009102">
    <property type="term" value="P:biotin biosynthetic process"/>
    <property type="evidence" value="ECO:0007669"/>
    <property type="project" value="UniProtKB-UniRule"/>
</dbReference>
<evidence type="ECO:0000313" key="10">
    <source>
        <dbReference type="EMBL" id="KRG40504.1"/>
    </source>
</evidence>
<proteinExistence type="inferred from homology"/>
<dbReference type="NCBIfam" id="TIGR02072">
    <property type="entry name" value="BioC"/>
    <property type="match status" value="1"/>
</dbReference>
<evidence type="ECO:0000256" key="4">
    <source>
        <dbReference type="ARBA" id="ARBA00022603"/>
    </source>
</evidence>
<comment type="caution">
    <text evidence="10">The sequence shown here is derived from an EMBL/GenBank/DDBJ whole genome shotgun (WGS) entry which is preliminary data.</text>
</comment>
<dbReference type="GO" id="GO:0032259">
    <property type="term" value="P:methylation"/>
    <property type="evidence" value="ECO:0007669"/>
    <property type="project" value="UniProtKB-KW"/>
</dbReference>
<evidence type="ECO:0000256" key="5">
    <source>
        <dbReference type="ARBA" id="ARBA00022679"/>
    </source>
</evidence>
<reference evidence="10 11" key="1">
    <citation type="submission" date="2015-10" db="EMBL/GenBank/DDBJ databases">
        <title>Genome sequencing and analysis of members of genus Stenotrophomonas.</title>
        <authorList>
            <person name="Patil P.P."/>
            <person name="Midha S."/>
            <person name="Patil P.B."/>
        </authorList>
    </citation>
    <scope>NUCLEOTIDE SEQUENCE [LARGE SCALE GENOMIC DNA]</scope>
    <source>
        <strain evidence="10 11">JCM 9942</strain>
    </source>
</reference>
<dbReference type="AlphaFoldDB" id="A0A0R0AI68"/>
<evidence type="ECO:0000256" key="2">
    <source>
        <dbReference type="ARBA" id="ARBA00004746"/>
    </source>
</evidence>
<evidence type="ECO:0000259" key="9">
    <source>
        <dbReference type="Pfam" id="PF08241"/>
    </source>
</evidence>
<evidence type="ECO:0000313" key="11">
    <source>
        <dbReference type="Proteomes" id="UP000050836"/>
    </source>
</evidence>
<dbReference type="InterPro" id="IPR011814">
    <property type="entry name" value="BioC"/>
</dbReference>
<dbReference type="InterPro" id="IPR013216">
    <property type="entry name" value="Methyltransf_11"/>
</dbReference>
<dbReference type="UniPathway" id="UPA00078"/>
<keyword evidence="4 8" id="KW-0489">Methyltransferase</keyword>
<dbReference type="EC" id="2.1.1.197" evidence="3 8"/>
<dbReference type="GO" id="GO:0102130">
    <property type="term" value="F:malonyl-CoA methyltransferase activity"/>
    <property type="evidence" value="ECO:0007669"/>
    <property type="project" value="UniProtKB-EC"/>
</dbReference>
<dbReference type="RefSeq" id="WP_057506308.1">
    <property type="nucleotide sequence ID" value="NZ_LLXS01000034.1"/>
</dbReference>
<dbReference type="Gene3D" id="3.40.50.150">
    <property type="entry name" value="Vaccinia Virus protein VP39"/>
    <property type="match status" value="1"/>
</dbReference>
<dbReference type="HAMAP" id="MF_00835">
    <property type="entry name" value="BioC"/>
    <property type="match status" value="1"/>
</dbReference>
<dbReference type="GO" id="GO:0010340">
    <property type="term" value="F:carboxyl-O-methyltransferase activity"/>
    <property type="evidence" value="ECO:0007669"/>
    <property type="project" value="UniProtKB-UniRule"/>
</dbReference>
<dbReference type="InterPro" id="IPR029063">
    <property type="entry name" value="SAM-dependent_MTases_sf"/>
</dbReference>
<accession>A0A0R0AI68</accession>
<dbReference type="PANTHER" id="PTHR13090:SF1">
    <property type="entry name" value="ARGININE-HYDROXYLASE NDUFAF5, MITOCHONDRIAL"/>
    <property type="match status" value="1"/>
</dbReference>
<dbReference type="GO" id="GO:0008757">
    <property type="term" value="F:S-adenosylmethionine-dependent methyltransferase activity"/>
    <property type="evidence" value="ECO:0007669"/>
    <property type="project" value="InterPro"/>
</dbReference>
<feature type="domain" description="Methyltransferase type 11" evidence="9">
    <location>
        <begin position="51"/>
        <end position="147"/>
    </location>
</feature>
<protein>
    <recommendedName>
        <fullName evidence="3 8">Malonyl-[acyl-carrier protein] O-methyltransferase</fullName>
        <shortName evidence="8">Malonyl-ACP O-methyltransferase</shortName>
        <ecNumber evidence="3 8">2.1.1.197</ecNumber>
    </recommendedName>
    <alternativeName>
        <fullName evidence="8">Biotin synthesis protein BioC</fullName>
    </alternativeName>
</protein>
<evidence type="ECO:0000256" key="3">
    <source>
        <dbReference type="ARBA" id="ARBA00012327"/>
    </source>
</evidence>
<evidence type="ECO:0000256" key="1">
    <source>
        <dbReference type="ARBA" id="ARBA00000852"/>
    </source>
</evidence>